<dbReference type="EMBL" id="JAOYOD010000001">
    <property type="protein sequence ID" value="MCV9388226.1"/>
    <property type="molecule type" value="Genomic_DNA"/>
</dbReference>
<evidence type="ECO:0000313" key="9">
    <source>
        <dbReference type="EMBL" id="MCV9388226.1"/>
    </source>
</evidence>
<evidence type="ECO:0000256" key="2">
    <source>
        <dbReference type="ARBA" id="ARBA00022679"/>
    </source>
</evidence>
<dbReference type="Pfam" id="PF18765">
    <property type="entry name" value="Polbeta"/>
    <property type="match status" value="1"/>
</dbReference>
<accession>A0ABT3CX06</accession>
<evidence type="ECO:0000256" key="6">
    <source>
        <dbReference type="ARBA" id="ARBA00022840"/>
    </source>
</evidence>
<evidence type="ECO:0000256" key="4">
    <source>
        <dbReference type="ARBA" id="ARBA00022723"/>
    </source>
</evidence>
<dbReference type="PANTHER" id="PTHR33571">
    <property type="entry name" value="SSL8005 PROTEIN"/>
    <property type="match status" value="1"/>
</dbReference>
<keyword evidence="7" id="KW-0460">Magnesium</keyword>
<comment type="cofactor">
    <cofactor evidence="1">
        <name>Mg(2+)</name>
        <dbReference type="ChEBI" id="CHEBI:18420"/>
    </cofactor>
</comment>
<dbReference type="CDD" id="cd05403">
    <property type="entry name" value="NT_KNTase_like"/>
    <property type="match status" value="1"/>
</dbReference>
<dbReference type="PANTHER" id="PTHR33571:SF12">
    <property type="entry name" value="BSL3053 PROTEIN"/>
    <property type="match status" value="1"/>
</dbReference>
<evidence type="ECO:0000256" key="5">
    <source>
        <dbReference type="ARBA" id="ARBA00022741"/>
    </source>
</evidence>
<evidence type="ECO:0000256" key="7">
    <source>
        <dbReference type="ARBA" id="ARBA00022842"/>
    </source>
</evidence>
<organism evidence="9 10">
    <name type="scientific">Reichenbachiella ulvae</name>
    <dbReference type="NCBI Taxonomy" id="2980104"/>
    <lineage>
        <taxon>Bacteria</taxon>
        <taxon>Pseudomonadati</taxon>
        <taxon>Bacteroidota</taxon>
        <taxon>Cytophagia</taxon>
        <taxon>Cytophagales</taxon>
        <taxon>Reichenbachiellaceae</taxon>
        <taxon>Reichenbachiella</taxon>
    </lineage>
</organism>
<dbReference type="Gene3D" id="3.30.460.10">
    <property type="entry name" value="Beta Polymerase, domain 2"/>
    <property type="match status" value="1"/>
</dbReference>
<protein>
    <submittedName>
        <fullName evidence="9">Nucleotidyltransferase domain-containing protein</fullName>
    </submittedName>
</protein>
<comment type="caution">
    <text evidence="9">The sequence shown here is derived from an EMBL/GenBank/DDBJ whole genome shotgun (WGS) entry which is preliminary data.</text>
</comment>
<keyword evidence="5" id="KW-0547">Nucleotide-binding</keyword>
<dbReference type="RefSeq" id="WP_264139062.1">
    <property type="nucleotide sequence ID" value="NZ_JAOYOD010000001.1"/>
</dbReference>
<dbReference type="InterPro" id="IPR052038">
    <property type="entry name" value="Type-VII_TA_antitoxin"/>
</dbReference>
<dbReference type="InterPro" id="IPR043519">
    <property type="entry name" value="NT_sf"/>
</dbReference>
<dbReference type="Proteomes" id="UP001300692">
    <property type="component" value="Unassembled WGS sequence"/>
</dbReference>
<dbReference type="SUPFAM" id="SSF81301">
    <property type="entry name" value="Nucleotidyltransferase"/>
    <property type="match status" value="1"/>
</dbReference>
<evidence type="ECO:0000256" key="1">
    <source>
        <dbReference type="ARBA" id="ARBA00001946"/>
    </source>
</evidence>
<feature type="domain" description="Polymerase beta nucleotidyltransferase" evidence="8">
    <location>
        <begin position="26"/>
        <end position="114"/>
    </location>
</feature>
<name>A0ABT3CX06_9BACT</name>
<reference evidence="9 10" key="1">
    <citation type="submission" date="2022-10" db="EMBL/GenBank/DDBJ databases">
        <title>Comparative genomics and taxonomic characterization of three novel marine species of genus Reichenbachiella exhibiting antioxidant and polysaccharide degradation activities.</title>
        <authorList>
            <person name="Muhammad N."/>
            <person name="Lee Y.-J."/>
            <person name="Ko J."/>
            <person name="Kim S.-G."/>
        </authorList>
    </citation>
    <scope>NUCLEOTIDE SEQUENCE [LARGE SCALE GENOMIC DNA]</scope>
    <source>
        <strain evidence="9 10">ABR2-5</strain>
    </source>
</reference>
<keyword evidence="2" id="KW-0808">Transferase</keyword>
<dbReference type="InterPro" id="IPR041633">
    <property type="entry name" value="Polbeta"/>
</dbReference>
<evidence type="ECO:0000313" key="10">
    <source>
        <dbReference type="Proteomes" id="UP001300692"/>
    </source>
</evidence>
<sequence length="115" mass="13376">MGILLISDGFRYIYYMKKVLQGKLEALNSICKRHHVQSLHIFGSATRDELNSNSDIDLLVKFEDFDLSDYFDNYIQLKSELKDLFGREVDLVEEQSLRNPILIQSINKNKSLVYG</sequence>
<keyword evidence="4" id="KW-0479">Metal-binding</keyword>
<evidence type="ECO:0000259" key="8">
    <source>
        <dbReference type="Pfam" id="PF18765"/>
    </source>
</evidence>
<keyword evidence="3" id="KW-0548">Nucleotidyltransferase</keyword>
<gene>
    <name evidence="9" type="ORF">N7U62_16205</name>
</gene>
<proteinExistence type="predicted"/>
<evidence type="ECO:0000256" key="3">
    <source>
        <dbReference type="ARBA" id="ARBA00022695"/>
    </source>
</evidence>
<keyword evidence="6" id="KW-0067">ATP-binding</keyword>
<keyword evidence="10" id="KW-1185">Reference proteome</keyword>